<dbReference type="InterPro" id="IPR050807">
    <property type="entry name" value="TransReg_Diox_bact_type"/>
</dbReference>
<proteinExistence type="predicted"/>
<dbReference type="CDD" id="cd00093">
    <property type="entry name" value="HTH_XRE"/>
    <property type="match status" value="1"/>
</dbReference>
<evidence type="ECO:0000256" key="1">
    <source>
        <dbReference type="ARBA" id="ARBA00023015"/>
    </source>
</evidence>
<evidence type="ECO:0000256" key="3">
    <source>
        <dbReference type="ARBA" id="ARBA00023163"/>
    </source>
</evidence>
<dbReference type="Gene3D" id="1.10.260.40">
    <property type="entry name" value="lambda repressor-like DNA-binding domains"/>
    <property type="match status" value="1"/>
</dbReference>
<protein>
    <submittedName>
        <fullName evidence="5">Helix-turn-helix transcriptional regulator</fullName>
    </submittedName>
</protein>
<reference evidence="5 6" key="1">
    <citation type="submission" date="2023-02" db="EMBL/GenBank/DDBJ databases">
        <title>Comparative genomics and fermentation flavor characterization of five lactic acid bacteria reveal flavor biosynthesis metabolic pathways in fermented muskmelon puree.</title>
        <authorList>
            <person name="Yuan L."/>
            <person name="Li M."/>
            <person name="Xu X."/>
            <person name="Lao F."/>
            <person name="Wu J."/>
        </authorList>
    </citation>
    <scope>NUCLEOTIDE SEQUENCE [LARGE SCALE GENOMIC DNA]</scope>
    <source>
        <strain evidence="5 6">Ca-4</strain>
    </source>
</reference>
<dbReference type="RefSeq" id="WP_159251278.1">
    <property type="nucleotide sequence ID" value="NZ_CAKMAM010000002.1"/>
</dbReference>
<dbReference type="InterPro" id="IPR010982">
    <property type="entry name" value="Lambda_DNA-bd_dom_sf"/>
</dbReference>
<accession>A0ABD7X9T9</accession>
<dbReference type="Pfam" id="PF01381">
    <property type="entry name" value="HTH_3"/>
    <property type="match status" value="1"/>
</dbReference>
<gene>
    <name evidence="5" type="ORF">PWB86_04085</name>
</gene>
<keyword evidence="3" id="KW-0804">Transcription</keyword>
<keyword evidence="2" id="KW-0238">DNA-binding</keyword>
<organism evidence="5 6">
    <name type="scientific">Pediococcus pentosaceus</name>
    <dbReference type="NCBI Taxonomy" id="1255"/>
    <lineage>
        <taxon>Bacteria</taxon>
        <taxon>Bacillati</taxon>
        <taxon>Bacillota</taxon>
        <taxon>Bacilli</taxon>
        <taxon>Lactobacillales</taxon>
        <taxon>Lactobacillaceae</taxon>
        <taxon>Pediococcus</taxon>
    </lineage>
</organism>
<dbReference type="PANTHER" id="PTHR46797">
    <property type="entry name" value="HTH-TYPE TRANSCRIPTIONAL REGULATOR"/>
    <property type="match status" value="1"/>
</dbReference>
<dbReference type="InterPro" id="IPR001387">
    <property type="entry name" value="Cro/C1-type_HTH"/>
</dbReference>
<sequence>MSQNIESILLFLGTRTRELREYSHLSQEELAEKADLSLSLISKLERGQSTNITLSAILNITQALNIDLVDFLNDQPVQQLELQQLNYALKTLNHAEQKTAVHMFLEIINFKKED</sequence>
<dbReference type="SUPFAM" id="SSF47413">
    <property type="entry name" value="lambda repressor-like DNA-binding domains"/>
    <property type="match status" value="1"/>
</dbReference>
<dbReference type="AlphaFoldDB" id="A0ABD7X9T9"/>
<dbReference type="Proteomes" id="UP001214131">
    <property type="component" value="Chromosome"/>
</dbReference>
<keyword evidence="1" id="KW-0805">Transcription regulation</keyword>
<evidence type="ECO:0000313" key="5">
    <source>
        <dbReference type="EMBL" id="WEA58049.1"/>
    </source>
</evidence>
<dbReference type="EMBL" id="CP118739">
    <property type="protein sequence ID" value="WEA58049.1"/>
    <property type="molecule type" value="Genomic_DNA"/>
</dbReference>
<dbReference type="PROSITE" id="PS50943">
    <property type="entry name" value="HTH_CROC1"/>
    <property type="match status" value="1"/>
</dbReference>
<dbReference type="GO" id="GO:0003677">
    <property type="term" value="F:DNA binding"/>
    <property type="evidence" value="ECO:0007669"/>
    <property type="project" value="UniProtKB-KW"/>
</dbReference>
<name>A0ABD7X9T9_PEDPE</name>
<evidence type="ECO:0000256" key="2">
    <source>
        <dbReference type="ARBA" id="ARBA00023125"/>
    </source>
</evidence>
<feature type="domain" description="HTH cro/C1-type" evidence="4">
    <location>
        <begin position="17"/>
        <end position="71"/>
    </location>
</feature>
<dbReference type="PANTHER" id="PTHR46797:SF23">
    <property type="entry name" value="HTH-TYPE TRANSCRIPTIONAL REGULATOR SUTR"/>
    <property type="match status" value="1"/>
</dbReference>
<dbReference type="SMART" id="SM00530">
    <property type="entry name" value="HTH_XRE"/>
    <property type="match status" value="1"/>
</dbReference>
<evidence type="ECO:0000259" key="4">
    <source>
        <dbReference type="PROSITE" id="PS50943"/>
    </source>
</evidence>
<evidence type="ECO:0000313" key="6">
    <source>
        <dbReference type="Proteomes" id="UP001214131"/>
    </source>
</evidence>